<gene>
    <name evidence="11" type="primary">pgeF</name>
    <name evidence="11" type="ORF">JWV37_00030</name>
</gene>
<evidence type="ECO:0000256" key="1">
    <source>
        <dbReference type="ARBA" id="ARBA00000553"/>
    </source>
</evidence>
<evidence type="ECO:0000256" key="5">
    <source>
        <dbReference type="ARBA" id="ARBA00022801"/>
    </source>
</evidence>
<dbReference type="Proteomes" id="UP000703590">
    <property type="component" value="Unassembled WGS sequence"/>
</dbReference>
<reference evidence="11" key="1">
    <citation type="submission" date="2021-02" db="EMBL/GenBank/DDBJ databases">
        <title>Sulfurospirillum tamanensis sp. nov.</title>
        <authorList>
            <person name="Frolova A."/>
            <person name="Merkel A."/>
            <person name="Slobodkin A."/>
        </authorList>
    </citation>
    <scope>NUCLEOTIDE SEQUENCE</scope>
    <source>
        <strain evidence="11">T05b</strain>
    </source>
</reference>
<dbReference type="PANTHER" id="PTHR30616:SF2">
    <property type="entry name" value="PURINE NUCLEOSIDE PHOSPHORYLASE LACC1"/>
    <property type="match status" value="1"/>
</dbReference>
<comment type="similarity">
    <text evidence="2 10">Belongs to the purine nucleoside phosphorylase YfiH/LACC1 family.</text>
</comment>
<organism evidence="11 12">
    <name type="scientific">Sulfurospirillum tamanense</name>
    <dbReference type="NCBI Taxonomy" id="2813362"/>
    <lineage>
        <taxon>Bacteria</taxon>
        <taxon>Pseudomonadati</taxon>
        <taxon>Campylobacterota</taxon>
        <taxon>Epsilonproteobacteria</taxon>
        <taxon>Campylobacterales</taxon>
        <taxon>Sulfurospirillaceae</taxon>
        <taxon>Sulfurospirillum</taxon>
    </lineage>
</organism>
<evidence type="ECO:0000256" key="4">
    <source>
        <dbReference type="ARBA" id="ARBA00022723"/>
    </source>
</evidence>
<comment type="catalytic activity">
    <reaction evidence="8">
        <text>adenosine + phosphate = alpha-D-ribose 1-phosphate + adenine</text>
        <dbReference type="Rhea" id="RHEA:27642"/>
        <dbReference type="ChEBI" id="CHEBI:16335"/>
        <dbReference type="ChEBI" id="CHEBI:16708"/>
        <dbReference type="ChEBI" id="CHEBI:43474"/>
        <dbReference type="ChEBI" id="CHEBI:57720"/>
        <dbReference type="EC" id="2.4.2.1"/>
    </reaction>
    <physiologicalReaction direction="left-to-right" evidence="8">
        <dbReference type="Rhea" id="RHEA:27643"/>
    </physiologicalReaction>
</comment>
<dbReference type="Pfam" id="PF02578">
    <property type="entry name" value="Cu-oxidase_4"/>
    <property type="match status" value="1"/>
</dbReference>
<evidence type="ECO:0000256" key="10">
    <source>
        <dbReference type="RuleBase" id="RU361274"/>
    </source>
</evidence>
<comment type="catalytic activity">
    <reaction evidence="9">
        <text>S-methyl-5'-thioadenosine + phosphate = 5-(methylsulfanyl)-alpha-D-ribose 1-phosphate + adenine</text>
        <dbReference type="Rhea" id="RHEA:11852"/>
        <dbReference type="ChEBI" id="CHEBI:16708"/>
        <dbReference type="ChEBI" id="CHEBI:17509"/>
        <dbReference type="ChEBI" id="CHEBI:43474"/>
        <dbReference type="ChEBI" id="CHEBI:58533"/>
        <dbReference type="EC" id="2.4.2.28"/>
    </reaction>
    <physiologicalReaction direction="left-to-right" evidence="9">
        <dbReference type="Rhea" id="RHEA:11853"/>
    </physiologicalReaction>
</comment>
<comment type="caution">
    <text evidence="11">The sequence shown here is derived from an EMBL/GenBank/DDBJ whole genome shotgun (WGS) entry which is preliminary data.</text>
</comment>
<evidence type="ECO:0000313" key="11">
    <source>
        <dbReference type="EMBL" id="MBN2963154.1"/>
    </source>
</evidence>
<name>A0ABS2WNF1_9BACT</name>
<evidence type="ECO:0000256" key="9">
    <source>
        <dbReference type="ARBA" id="ARBA00049893"/>
    </source>
</evidence>
<evidence type="ECO:0000313" key="12">
    <source>
        <dbReference type="Proteomes" id="UP000703590"/>
    </source>
</evidence>
<dbReference type="InterPro" id="IPR038371">
    <property type="entry name" value="Cu_polyphenol_OxRdtase_sf"/>
</dbReference>
<keyword evidence="3" id="KW-0808">Transferase</keyword>
<comment type="catalytic activity">
    <reaction evidence="1">
        <text>inosine + phosphate = alpha-D-ribose 1-phosphate + hypoxanthine</text>
        <dbReference type="Rhea" id="RHEA:27646"/>
        <dbReference type="ChEBI" id="CHEBI:17368"/>
        <dbReference type="ChEBI" id="CHEBI:17596"/>
        <dbReference type="ChEBI" id="CHEBI:43474"/>
        <dbReference type="ChEBI" id="CHEBI:57720"/>
        <dbReference type="EC" id="2.4.2.1"/>
    </reaction>
    <physiologicalReaction direction="left-to-right" evidence="1">
        <dbReference type="Rhea" id="RHEA:27647"/>
    </physiologicalReaction>
</comment>
<dbReference type="RefSeq" id="WP_205457597.1">
    <property type="nucleotide sequence ID" value="NZ_JAFHKK010000001.1"/>
</dbReference>
<dbReference type="PANTHER" id="PTHR30616">
    <property type="entry name" value="UNCHARACTERIZED PROTEIN YFIH"/>
    <property type="match status" value="1"/>
</dbReference>
<protein>
    <recommendedName>
        <fullName evidence="10">Purine nucleoside phosphorylase</fullName>
    </recommendedName>
</protein>
<evidence type="ECO:0000256" key="7">
    <source>
        <dbReference type="ARBA" id="ARBA00047989"/>
    </source>
</evidence>
<keyword evidence="4" id="KW-0479">Metal-binding</keyword>
<dbReference type="SUPFAM" id="SSF64438">
    <property type="entry name" value="CNF1/YfiH-like putative cysteine hydrolases"/>
    <property type="match status" value="1"/>
</dbReference>
<dbReference type="InterPro" id="IPR003730">
    <property type="entry name" value="Cu_polyphenol_OxRdtase"/>
</dbReference>
<accession>A0ABS2WNF1</accession>
<keyword evidence="5" id="KW-0378">Hydrolase</keyword>
<evidence type="ECO:0000256" key="8">
    <source>
        <dbReference type="ARBA" id="ARBA00048968"/>
    </source>
</evidence>
<sequence>MDASVLIHFTDRFGGVSAAPFESNNLAYHVADNPLHVKANRTFTCKALGISWMADMEQVHGTAVRIATERANRTFEACDGLITQMENLALMVLVADCIPVLMHDPKTRTVAAVHAGRAGAFGGIVLEALRAMRETFGVQPEHLHVSLGPSIGGCCYELDGVALEEAKKRFGAHVHGRTLDLRALVEEQLKAAGVLHVKSTFGCTCCDTRYFSYRRDKTTGRQAGIIMLKGEDESKKRSL</sequence>
<evidence type="ECO:0000256" key="2">
    <source>
        <dbReference type="ARBA" id="ARBA00007353"/>
    </source>
</evidence>
<reference evidence="11" key="2">
    <citation type="submission" date="2021-02" db="EMBL/GenBank/DDBJ databases">
        <authorList>
            <person name="Merkel A.Y."/>
        </authorList>
    </citation>
    <scope>NUCLEOTIDE SEQUENCE</scope>
    <source>
        <strain evidence="11">T05b</strain>
    </source>
</reference>
<dbReference type="Gene3D" id="3.60.140.10">
    <property type="entry name" value="CNF1/YfiH-like putative cysteine hydrolases"/>
    <property type="match status" value="1"/>
</dbReference>
<dbReference type="CDD" id="cd16833">
    <property type="entry name" value="YfiH"/>
    <property type="match status" value="1"/>
</dbReference>
<proteinExistence type="inferred from homology"/>
<comment type="catalytic activity">
    <reaction evidence="7">
        <text>adenosine + H2O + H(+) = inosine + NH4(+)</text>
        <dbReference type="Rhea" id="RHEA:24408"/>
        <dbReference type="ChEBI" id="CHEBI:15377"/>
        <dbReference type="ChEBI" id="CHEBI:15378"/>
        <dbReference type="ChEBI" id="CHEBI:16335"/>
        <dbReference type="ChEBI" id="CHEBI:17596"/>
        <dbReference type="ChEBI" id="CHEBI:28938"/>
        <dbReference type="EC" id="3.5.4.4"/>
    </reaction>
    <physiologicalReaction direction="left-to-right" evidence="7">
        <dbReference type="Rhea" id="RHEA:24409"/>
    </physiologicalReaction>
</comment>
<dbReference type="InterPro" id="IPR011324">
    <property type="entry name" value="Cytotoxic_necrot_fac-like_cat"/>
</dbReference>
<dbReference type="NCBIfam" id="TIGR00726">
    <property type="entry name" value="peptidoglycan editing factor PgeF"/>
    <property type="match status" value="1"/>
</dbReference>
<evidence type="ECO:0000256" key="3">
    <source>
        <dbReference type="ARBA" id="ARBA00022679"/>
    </source>
</evidence>
<keyword evidence="6" id="KW-0862">Zinc</keyword>
<evidence type="ECO:0000256" key="6">
    <source>
        <dbReference type="ARBA" id="ARBA00022833"/>
    </source>
</evidence>
<keyword evidence="12" id="KW-1185">Reference proteome</keyword>
<dbReference type="EMBL" id="JAFHKK010000001">
    <property type="protein sequence ID" value="MBN2963154.1"/>
    <property type="molecule type" value="Genomic_DNA"/>
</dbReference>